<proteinExistence type="predicted"/>
<organism evidence="1">
    <name type="scientific">hydrothermal vent metagenome</name>
    <dbReference type="NCBI Taxonomy" id="652676"/>
    <lineage>
        <taxon>unclassified sequences</taxon>
        <taxon>metagenomes</taxon>
        <taxon>ecological metagenomes</taxon>
    </lineage>
</organism>
<dbReference type="AlphaFoldDB" id="A0A3B0TRU5"/>
<protein>
    <submittedName>
        <fullName evidence="1">Nitrous oxide reductase maturation protein, outer-membrane lipoprotein NosL</fullName>
    </submittedName>
</protein>
<dbReference type="PANTHER" id="PTHR41247:SF1">
    <property type="entry name" value="HTH-TYPE TRANSCRIPTIONAL REPRESSOR YCNK"/>
    <property type="match status" value="1"/>
</dbReference>
<dbReference type="Pfam" id="PF05573">
    <property type="entry name" value="NosL"/>
    <property type="match status" value="1"/>
</dbReference>
<dbReference type="EMBL" id="UOEM01000082">
    <property type="protein sequence ID" value="VAW14949.1"/>
    <property type="molecule type" value="Genomic_DNA"/>
</dbReference>
<dbReference type="Gene3D" id="3.30.70.2050">
    <property type="match status" value="1"/>
</dbReference>
<reference evidence="1" key="1">
    <citation type="submission" date="2018-06" db="EMBL/GenBank/DDBJ databases">
        <authorList>
            <person name="Zhirakovskaya E."/>
        </authorList>
    </citation>
    <scope>NUCLEOTIDE SEQUENCE</scope>
</reference>
<accession>A0A3B0TRU5</accession>
<dbReference type="PANTHER" id="PTHR41247">
    <property type="entry name" value="HTH-TYPE TRANSCRIPTIONAL REPRESSOR YCNK"/>
    <property type="match status" value="1"/>
</dbReference>
<name>A0A3B0TRU5_9ZZZZ</name>
<evidence type="ECO:0000313" key="1">
    <source>
        <dbReference type="EMBL" id="VAW14949.1"/>
    </source>
</evidence>
<gene>
    <name evidence="1" type="ORF">MNBD_ALPHA09-786</name>
</gene>
<dbReference type="InterPro" id="IPR008719">
    <property type="entry name" value="N2O_reductase_NosL"/>
</dbReference>
<dbReference type="Gene3D" id="3.30.70.2060">
    <property type="match status" value="1"/>
</dbReference>
<sequence length="178" mass="18760">MSPLVFVAMLLPFLVLAGCQENASQTGKPVAITLTEEAAGHYCQMTVLGHEGPKAQIHLEGYPAPLWFSQVRDGIAYLKSPEKAGEVVAFYVNDMGAAKSWTEPGIDNWIDVEMAVFVVGSDARGGMGAPEIVPFADKGKAEEFARERGGTVMALADIPAEAVLGPVDHDAGQTEGSG</sequence>
<keyword evidence="1" id="KW-0449">Lipoprotein</keyword>
<dbReference type="SUPFAM" id="SSF160387">
    <property type="entry name" value="NosL/MerB-like"/>
    <property type="match status" value="1"/>
</dbReference>